<evidence type="ECO:0008006" key="3">
    <source>
        <dbReference type="Google" id="ProtNLM"/>
    </source>
</evidence>
<comment type="caution">
    <text evidence="1">The sequence shown here is derived from an EMBL/GenBank/DDBJ whole genome shotgun (WGS) entry which is preliminary data.</text>
</comment>
<gene>
    <name evidence="1" type="ORF">A2462_03115</name>
</gene>
<evidence type="ECO:0000313" key="1">
    <source>
        <dbReference type="EMBL" id="OGC34694.1"/>
    </source>
</evidence>
<sequence>MKFKTLKTDAELLSYSKTVAPHIDVELPLEYLKRSKVVACFDDEKNICGGFVIVKQGPFRVLESIPTAHSLATRLNRSSKVAEITGLWLSDNVTKKRESLNLWLRLIWGMITSGKNKFTYAYSLKKPSVGKLYQAARPRVLFSGPTKILPGMPCADYESVEFFHLKNLLSCPFRRPDLFIKRFFGERKCAESSVMLTTISGET</sequence>
<protein>
    <recommendedName>
        <fullName evidence="3">YitH acetyltransferase (GNAT) domain-containing protein</fullName>
    </recommendedName>
</protein>
<organism evidence="1 2">
    <name type="scientific">candidate division WOR-1 bacterium RIFOXYC2_FULL_41_25</name>
    <dbReference type="NCBI Taxonomy" id="1802586"/>
    <lineage>
        <taxon>Bacteria</taxon>
        <taxon>Bacillati</taxon>
        <taxon>Saganbacteria</taxon>
    </lineage>
</organism>
<proteinExistence type="predicted"/>
<reference evidence="1 2" key="1">
    <citation type="journal article" date="2016" name="Nat. Commun.">
        <title>Thousands of microbial genomes shed light on interconnected biogeochemical processes in an aquifer system.</title>
        <authorList>
            <person name="Anantharaman K."/>
            <person name="Brown C.T."/>
            <person name="Hug L.A."/>
            <person name="Sharon I."/>
            <person name="Castelle C.J."/>
            <person name="Probst A.J."/>
            <person name="Thomas B.C."/>
            <person name="Singh A."/>
            <person name="Wilkins M.J."/>
            <person name="Karaoz U."/>
            <person name="Brodie E.L."/>
            <person name="Williams K.H."/>
            <person name="Hubbard S.S."/>
            <person name="Banfield J.F."/>
        </authorList>
    </citation>
    <scope>NUCLEOTIDE SEQUENCE [LARGE SCALE GENOMIC DNA]</scope>
</reference>
<dbReference type="Proteomes" id="UP000177309">
    <property type="component" value="Unassembled WGS sequence"/>
</dbReference>
<accession>A0A1F4TPP3</accession>
<dbReference type="AlphaFoldDB" id="A0A1F4TPP3"/>
<name>A0A1F4TPP3_UNCSA</name>
<evidence type="ECO:0000313" key="2">
    <source>
        <dbReference type="Proteomes" id="UP000177309"/>
    </source>
</evidence>
<dbReference type="EMBL" id="MEUI01000013">
    <property type="protein sequence ID" value="OGC34694.1"/>
    <property type="molecule type" value="Genomic_DNA"/>
</dbReference>